<evidence type="ECO:0000313" key="7">
    <source>
        <dbReference type="Proteomes" id="UP000002063"/>
    </source>
</evidence>
<name>C9RH10_METVM</name>
<keyword evidence="6" id="KW-0723">Serine/threonine-protein kinase</keyword>
<dbReference type="HOGENOM" id="CLU_026763_0_0_2"/>
<dbReference type="InterPro" id="IPR017441">
    <property type="entry name" value="Protein_kinase_ATP_BS"/>
</dbReference>
<evidence type="ECO:0000256" key="2">
    <source>
        <dbReference type="ARBA" id="ARBA00022741"/>
    </source>
</evidence>
<proteinExistence type="predicted"/>
<dbReference type="GO" id="GO:0034045">
    <property type="term" value="C:phagophore assembly site membrane"/>
    <property type="evidence" value="ECO:0007669"/>
    <property type="project" value="TreeGrafter"/>
</dbReference>
<dbReference type="SUPFAM" id="SSF56112">
    <property type="entry name" value="Protein kinase-like (PK-like)"/>
    <property type="match status" value="1"/>
</dbReference>
<dbReference type="GO" id="GO:0004674">
    <property type="term" value="F:protein serine/threonine kinase activity"/>
    <property type="evidence" value="ECO:0007669"/>
    <property type="project" value="UniProtKB-KW"/>
</dbReference>
<organism evidence="6 7">
    <name type="scientific">Methanocaldococcus vulcanius (strain ATCC 700851 / DSM 12094 / M7)</name>
    <name type="common">Methanococcus vulcanius</name>
    <dbReference type="NCBI Taxonomy" id="579137"/>
    <lineage>
        <taxon>Archaea</taxon>
        <taxon>Methanobacteriati</taxon>
        <taxon>Methanobacteriota</taxon>
        <taxon>Methanomada group</taxon>
        <taxon>Methanococci</taxon>
        <taxon>Methanococcales</taxon>
        <taxon>Methanocaldococcaceae</taxon>
        <taxon>Methanocaldococcus</taxon>
    </lineage>
</organism>
<dbReference type="RefSeq" id="WP_015733082.1">
    <property type="nucleotide sequence ID" value="NC_013407.1"/>
</dbReference>
<dbReference type="GO" id="GO:0005776">
    <property type="term" value="C:autophagosome"/>
    <property type="evidence" value="ECO:0007669"/>
    <property type="project" value="TreeGrafter"/>
</dbReference>
<dbReference type="InterPro" id="IPR008271">
    <property type="entry name" value="Ser/Thr_kinase_AS"/>
</dbReference>
<dbReference type="CDD" id="cd14014">
    <property type="entry name" value="STKc_PknB_like"/>
    <property type="match status" value="1"/>
</dbReference>
<keyword evidence="4" id="KW-0067">ATP-binding</keyword>
<dbReference type="eggNOG" id="arCOG03682">
    <property type="taxonomic scope" value="Archaea"/>
</dbReference>
<dbReference type="PROSITE" id="PS00107">
    <property type="entry name" value="PROTEIN_KINASE_ATP"/>
    <property type="match status" value="1"/>
</dbReference>
<keyword evidence="2" id="KW-0547">Nucleotide-binding</keyword>
<dbReference type="Proteomes" id="UP000002063">
    <property type="component" value="Chromosome"/>
</dbReference>
<dbReference type="Gene3D" id="3.30.200.20">
    <property type="entry name" value="Phosphorylase Kinase, domain 1"/>
    <property type="match status" value="1"/>
</dbReference>
<dbReference type="InterPro" id="IPR045269">
    <property type="entry name" value="Atg1-like"/>
</dbReference>
<dbReference type="InterPro" id="IPR011009">
    <property type="entry name" value="Kinase-like_dom_sf"/>
</dbReference>
<evidence type="ECO:0000313" key="6">
    <source>
        <dbReference type="EMBL" id="ACX72862.1"/>
    </source>
</evidence>
<dbReference type="AlphaFoldDB" id="C9RH10"/>
<dbReference type="EMBL" id="CP001787">
    <property type="protein sequence ID" value="ACX72862.1"/>
    <property type="molecule type" value="Genomic_DNA"/>
</dbReference>
<accession>C9RH10</accession>
<reference evidence="6" key="1">
    <citation type="submission" date="2009-10" db="EMBL/GenBank/DDBJ databases">
        <title>Complete sequence of chromosome of Methanocaldococcus vulcanius M7.</title>
        <authorList>
            <consortium name="US DOE Joint Genome Institute"/>
            <person name="Lucas S."/>
            <person name="Copeland A."/>
            <person name="Lapidus A."/>
            <person name="Glavina del Rio T."/>
            <person name="Dalin E."/>
            <person name="Tice H."/>
            <person name="Bruce D."/>
            <person name="Goodwin L."/>
            <person name="Pitluck S."/>
            <person name="Lcollab F.I."/>
            <person name="Brettin T."/>
            <person name="Detter J.C."/>
            <person name="Han C."/>
            <person name="Tapia R."/>
            <person name="Kuske C.R."/>
            <person name="Schmutz J."/>
            <person name="Larimer F."/>
            <person name="Land M."/>
            <person name="Hauser L."/>
            <person name="Kyrpides N."/>
            <person name="Ovchinikova G."/>
            <person name="Sieprawska-Lupa M."/>
            <person name="Whitman W.B."/>
            <person name="Woyke T."/>
        </authorList>
    </citation>
    <scope>NUCLEOTIDE SEQUENCE [LARGE SCALE GENOMIC DNA]</scope>
    <source>
        <strain evidence="6">M7</strain>
    </source>
</reference>
<dbReference type="PANTHER" id="PTHR24348:SF22">
    <property type="entry name" value="NON-SPECIFIC SERINE_THREONINE PROTEIN KINASE"/>
    <property type="match status" value="1"/>
</dbReference>
<dbReference type="GO" id="GO:0042594">
    <property type="term" value="P:response to starvation"/>
    <property type="evidence" value="ECO:0007669"/>
    <property type="project" value="TreeGrafter"/>
</dbReference>
<dbReference type="KEGG" id="mvu:Metvu_1004"/>
<protein>
    <submittedName>
        <fullName evidence="6">Serine/threonine protein kinase</fullName>
    </submittedName>
</protein>
<evidence type="ECO:0000256" key="4">
    <source>
        <dbReference type="ARBA" id="ARBA00022840"/>
    </source>
</evidence>
<evidence type="ECO:0000256" key="3">
    <source>
        <dbReference type="ARBA" id="ARBA00022777"/>
    </source>
</evidence>
<evidence type="ECO:0000259" key="5">
    <source>
        <dbReference type="PROSITE" id="PS50011"/>
    </source>
</evidence>
<gene>
    <name evidence="6" type="ordered locus">Metvu_1004</name>
</gene>
<evidence type="ECO:0000256" key="1">
    <source>
        <dbReference type="ARBA" id="ARBA00022679"/>
    </source>
</evidence>
<dbReference type="Pfam" id="PF00069">
    <property type="entry name" value="Pkinase"/>
    <property type="match status" value="1"/>
</dbReference>
<sequence length="496" mass="57799">MIKEILKDISELENFLNQNMHYLDREEYKQYQEIISELRIKAKLKDVELKINEAITLKSNKNYSKARETLKKASKLLENIEDETINKRIKTFNSQITQLKLQIENELIQIKNLLLGDESTVDIQIRPVGVANLGIEEDENLKKLKQLLSKYQNPVKIGEGGFSYVFRAVKNGKTIAIKVPKELTELTGKMFLREIENWKKLNHINIVQLYDYNILPYPHIEMEYCETDLNKIKNKLNIRDALMLMFEVLNGLKYAHNKGIIHKDLKPSNILISNGIPKITDWGLAKEETSKSTTINALTLQYSAPEQITKVGEDKRTDIYQIGIILYELTTKQLPFNGDTFDILEKIKNEEPQKPSQINPLIDEELERIILKCIQKDKTKRYQSIDELQKHLAGYLNVQLTEELNRSKTQKDFNRSVFYCADLVLFHLNNNDLKTALNYLYDLKYYAEKHCSDDVIKAINNLIEGVNYRINEGIKEPSDELKINAKIIIEKVKMRF</sequence>
<dbReference type="GO" id="GO:0005524">
    <property type="term" value="F:ATP binding"/>
    <property type="evidence" value="ECO:0007669"/>
    <property type="project" value="UniProtKB-KW"/>
</dbReference>
<dbReference type="GO" id="GO:0005829">
    <property type="term" value="C:cytosol"/>
    <property type="evidence" value="ECO:0007669"/>
    <property type="project" value="TreeGrafter"/>
</dbReference>
<feature type="domain" description="Protein kinase" evidence="5">
    <location>
        <begin position="151"/>
        <end position="396"/>
    </location>
</feature>
<dbReference type="PROSITE" id="PS50011">
    <property type="entry name" value="PROTEIN_KINASE_DOM"/>
    <property type="match status" value="1"/>
</dbReference>
<keyword evidence="1" id="KW-0808">Transferase</keyword>
<dbReference type="Gene3D" id="1.10.510.10">
    <property type="entry name" value="Transferase(Phosphotransferase) domain 1"/>
    <property type="match status" value="1"/>
</dbReference>
<dbReference type="PROSITE" id="PS00108">
    <property type="entry name" value="PROTEIN_KINASE_ST"/>
    <property type="match status" value="1"/>
</dbReference>
<dbReference type="PANTHER" id="PTHR24348">
    <property type="entry name" value="SERINE/THREONINE-PROTEIN KINASE UNC-51-RELATED"/>
    <property type="match status" value="1"/>
</dbReference>
<dbReference type="GeneID" id="8513341"/>
<keyword evidence="7" id="KW-1185">Reference proteome</keyword>
<dbReference type="InterPro" id="IPR000719">
    <property type="entry name" value="Prot_kinase_dom"/>
</dbReference>
<dbReference type="SMART" id="SM00220">
    <property type="entry name" value="S_TKc"/>
    <property type="match status" value="1"/>
</dbReference>
<keyword evidence="3 6" id="KW-0418">Kinase</keyword>
<dbReference type="OrthoDB" id="41005at2157"/>
<dbReference type="STRING" id="579137.Metvu_1004"/>